<dbReference type="EMBL" id="GL883099">
    <property type="protein sequence ID" value="EGG08913.1"/>
    <property type="molecule type" value="Genomic_DNA"/>
</dbReference>
<dbReference type="GeneID" id="18925715"/>
<dbReference type="VEuPathDB" id="FungiDB:MELLADRAFT_115899"/>
<dbReference type="eggNOG" id="ENOG502S2VV">
    <property type="taxonomic scope" value="Eukaryota"/>
</dbReference>
<dbReference type="HOGENOM" id="CLU_034021_1_0_1"/>
<feature type="region of interest" description="Disordered" evidence="1">
    <location>
        <begin position="1"/>
        <end position="32"/>
    </location>
</feature>
<keyword evidence="2" id="KW-0472">Membrane</keyword>
<reference evidence="4" key="1">
    <citation type="journal article" date="2011" name="Proc. Natl. Acad. Sci. U.S.A.">
        <title>Obligate biotrophy features unraveled by the genomic analysis of rust fungi.</title>
        <authorList>
            <person name="Duplessis S."/>
            <person name="Cuomo C.A."/>
            <person name="Lin Y.-C."/>
            <person name="Aerts A."/>
            <person name="Tisserant E."/>
            <person name="Veneault-Fourrey C."/>
            <person name="Joly D.L."/>
            <person name="Hacquard S."/>
            <person name="Amselem J."/>
            <person name="Cantarel B.L."/>
            <person name="Chiu R."/>
            <person name="Coutinho P.M."/>
            <person name="Feau N."/>
            <person name="Field M."/>
            <person name="Frey P."/>
            <person name="Gelhaye E."/>
            <person name="Goldberg J."/>
            <person name="Grabherr M.G."/>
            <person name="Kodira C.D."/>
            <person name="Kohler A."/>
            <person name="Kuees U."/>
            <person name="Lindquist E.A."/>
            <person name="Lucas S.M."/>
            <person name="Mago R."/>
            <person name="Mauceli E."/>
            <person name="Morin E."/>
            <person name="Murat C."/>
            <person name="Pangilinan J.L."/>
            <person name="Park R."/>
            <person name="Pearson M."/>
            <person name="Quesneville H."/>
            <person name="Rouhier N."/>
            <person name="Sakthikumar S."/>
            <person name="Salamov A.A."/>
            <person name="Schmutz J."/>
            <person name="Selles B."/>
            <person name="Shapiro H."/>
            <person name="Tanguay P."/>
            <person name="Tuskan G.A."/>
            <person name="Henrissat B."/>
            <person name="Van de Peer Y."/>
            <person name="Rouze P."/>
            <person name="Ellis J.G."/>
            <person name="Dodds P.N."/>
            <person name="Schein J.E."/>
            <person name="Zhong S."/>
            <person name="Hamelin R.C."/>
            <person name="Grigoriev I.V."/>
            <person name="Szabo L.J."/>
            <person name="Martin F."/>
        </authorList>
    </citation>
    <scope>NUCLEOTIDE SEQUENCE [LARGE SCALE GENOMIC DNA]</scope>
    <source>
        <strain evidence="4">98AG31 / pathotype 3-4-7</strain>
    </source>
</reference>
<protein>
    <submittedName>
        <fullName evidence="3">Uncharacterized protein</fullName>
    </submittedName>
</protein>
<feature type="compositionally biased region" description="Polar residues" evidence="1">
    <location>
        <begin position="212"/>
        <end position="229"/>
    </location>
</feature>
<proteinExistence type="predicted"/>
<dbReference type="KEGG" id="mlr:MELLADRAFT_115899"/>
<sequence length="514" mass="59708">MSNNIPYISISDSDSSPPDHEQREYYPPSPSPTRLSRIFNSINYNSPPPLEKNRICTNRITPIICCLTIIFVIFVTWQIDLHPESKREEVKTSFSGTWCAASPRLNYDGGCNPFEEPGYINYDSKHYLNNTWKTFRPDCQPENLFKQLVEDLQRYSRGHDHKSPRALPWLQNRTIVLIGDSIDRFHLRDFCDLLSASIEPPFHPVSDVGRSPSPSTPDAPSQSFHVDPNSNLTTPPYFFDSEDHSKTPDDWPMDKRSQFAQQQEEWAKRDNIRTKPWVCEVPIYGFRIVSLFTYGLEPYKSGYFFSNEDWYLPPSGFLHRVDHILLPLLQNLAKERNAPQILTPDLLEVGSGLWDLRQWTEDDSRALGHGIDDSSEVPYETLTEDRLGWWKERAFKVLEGIATRFPHSSPILWRTLHHPLRHTLAPYSRVEQLDQLARYVVGELQRKPGALSTRLQIDNWGRMMLGQENHFRDILHPRAAPGNVLWGEMILWELRRTVMSKENVKAKPRPQIIH</sequence>
<feature type="transmembrane region" description="Helical" evidence="2">
    <location>
        <begin position="60"/>
        <end position="79"/>
    </location>
</feature>
<dbReference type="Proteomes" id="UP000001072">
    <property type="component" value="Unassembled WGS sequence"/>
</dbReference>
<dbReference type="InParanoid" id="F4RFK4"/>
<evidence type="ECO:0000313" key="3">
    <source>
        <dbReference type="EMBL" id="EGG08913.1"/>
    </source>
</evidence>
<dbReference type="OrthoDB" id="2588793at2759"/>
<gene>
    <name evidence="3" type="ORF">MELLADRAFT_115899</name>
</gene>
<dbReference type="RefSeq" id="XP_007407887.1">
    <property type="nucleotide sequence ID" value="XM_007407825.1"/>
</dbReference>
<feature type="compositionally biased region" description="Low complexity" evidence="1">
    <location>
        <begin position="1"/>
        <end position="16"/>
    </location>
</feature>
<dbReference type="AlphaFoldDB" id="F4RFK4"/>
<keyword evidence="2" id="KW-1133">Transmembrane helix</keyword>
<evidence type="ECO:0000256" key="1">
    <source>
        <dbReference type="SAM" id="MobiDB-lite"/>
    </source>
</evidence>
<organism evidence="4">
    <name type="scientific">Melampsora larici-populina (strain 98AG31 / pathotype 3-4-7)</name>
    <name type="common">Poplar leaf rust fungus</name>
    <dbReference type="NCBI Taxonomy" id="747676"/>
    <lineage>
        <taxon>Eukaryota</taxon>
        <taxon>Fungi</taxon>
        <taxon>Dikarya</taxon>
        <taxon>Basidiomycota</taxon>
        <taxon>Pucciniomycotina</taxon>
        <taxon>Pucciniomycetes</taxon>
        <taxon>Pucciniales</taxon>
        <taxon>Melampsoraceae</taxon>
        <taxon>Melampsora</taxon>
    </lineage>
</organism>
<keyword evidence="4" id="KW-1185">Reference proteome</keyword>
<evidence type="ECO:0000256" key="2">
    <source>
        <dbReference type="SAM" id="Phobius"/>
    </source>
</evidence>
<accession>F4RFK4</accession>
<name>F4RFK4_MELLP</name>
<evidence type="ECO:0000313" key="4">
    <source>
        <dbReference type="Proteomes" id="UP000001072"/>
    </source>
</evidence>
<feature type="region of interest" description="Disordered" evidence="1">
    <location>
        <begin position="204"/>
        <end position="229"/>
    </location>
</feature>
<keyword evidence="2" id="KW-0812">Transmembrane</keyword>